<protein>
    <recommendedName>
        <fullName evidence="1">Putative membrane protein insertion efficiency factor</fullName>
    </recommendedName>
</protein>
<comment type="caution">
    <text evidence="2">The sequence shown here is derived from an EMBL/GenBank/DDBJ whole genome shotgun (WGS) entry which is preliminary data.</text>
</comment>
<comment type="similarity">
    <text evidence="1">Belongs to the UPF0161 family.</text>
</comment>
<evidence type="ECO:0000313" key="2">
    <source>
        <dbReference type="EMBL" id="PIR69084.1"/>
    </source>
</evidence>
<dbReference type="HAMAP" id="MF_00386">
    <property type="entry name" value="UPF0161_YidD"/>
    <property type="match status" value="1"/>
</dbReference>
<comment type="subcellular location">
    <subcellularLocation>
        <location evidence="1">Cell membrane</location>
        <topology evidence="1">Peripheral membrane protein</topology>
        <orientation evidence="1">Cytoplasmic side</orientation>
    </subcellularLocation>
</comment>
<sequence>MKNNIKYILTSNGIKLINFYQKFLSPIITRFLEFFGLLKNNSCVFYPTCSEYTKEAIKKYGILKGSYLGFFRILRCHPWQKNHIDPLK</sequence>
<evidence type="ECO:0000313" key="3">
    <source>
        <dbReference type="Proteomes" id="UP000228613"/>
    </source>
</evidence>
<comment type="function">
    <text evidence="1">Could be involved in insertion of integral membrane proteins into the membrane.</text>
</comment>
<reference evidence="3" key="1">
    <citation type="submission" date="2017-09" db="EMBL/GenBank/DDBJ databases">
        <title>Depth-based differentiation of microbial function through sediment-hosted aquifers and enrichment of novel symbionts in the deep terrestrial subsurface.</title>
        <authorList>
            <person name="Probst A.J."/>
            <person name="Ladd B."/>
            <person name="Jarett J.K."/>
            <person name="Geller-Mcgrath D.E."/>
            <person name="Sieber C.M.K."/>
            <person name="Emerson J.B."/>
            <person name="Anantharaman K."/>
            <person name="Thomas B.C."/>
            <person name="Malmstrom R."/>
            <person name="Stieglmeier M."/>
            <person name="Klingl A."/>
            <person name="Woyke T."/>
            <person name="Ryan C.M."/>
            <person name="Banfield J.F."/>
        </authorList>
    </citation>
    <scope>NUCLEOTIDE SEQUENCE [LARGE SCALE GENOMIC DNA]</scope>
</reference>
<organism evidence="2 3">
    <name type="scientific">Candidatus Nomurabacteria bacterium CG10_big_fil_rev_8_21_14_0_10_03_31_7</name>
    <dbReference type="NCBI Taxonomy" id="1974730"/>
    <lineage>
        <taxon>Bacteria</taxon>
        <taxon>Candidatus Nomuraibacteriota</taxon>
    </lineage>
</organism>
<dbReference type="PANTHER" id="PTHR33383:SF1">
    <property type="entry name" value="MEMBRANE PROTEIN INSERTION EFFICIENCY FACTOR-RELATED"/>
    <property type="match status" value="1"/>
</dbReference>
<evidence type="ECO:0000256" key="1">
    <source>
        <dbReference type="HAMAP-Rule" id="MF_00386"/>
    </source>
</evidence>
<dbReference type="EMBL" id="PFCP01000015">
    <property type="protein sequence ID" value="PIR69084.1"/>
    <property type="molecule type" value="Genomic_DNA"/>
</dbReference>
<accession>A0A2J0JIX8</accession>
<dbReference type="Proteomes" id="UP000228613">
    <property type="component" value="Unassembled WGS sequence"/>
</dbReference>
<dbReference type="Pfam" id="PF01809">
    <property type="entry name" value="YidD"/>
    <property type="match status" value="1"/>
</dbReference>
<dbReference type="PANTHER" id="PTHR33383">
    <property type="entry name" value="MEMBRANE PROTEIN INSERTION EFFICIENCY FACTOR-RELATED"/>
    <property type="match status" value="1"/>
</dbReference>
<gene>
    <name evidence="2" type="ORF">COU48_00520</name>
</gene>
<name>A0A2J0JIX8_9BACT</name>
<dbReference type="GO" id="GO:0005886">
    <property type="term" value="C:plasma membrane"/>
    <property type="evidence" value="ECO:0007669"/>
    <property type="project" value="UniProtKB-SubCell"/>
</dbReference>
<dbReference type="InterPro" id="IPR002696">
    <property type="entry name" value="Membr_insert_effic_factor_YidD"/>
</dbReference>
<dbReference type="NCBIfam" id="TIGR00278">
    <property type="entry name" value="membrane protein insertion efficiency factor YidD"/>
    <property type="match status" value="1"/>
</dbReference>
<keyword evidence="1" id="KW-1003">Cell membrane</keyword>
<keyword evidence="1" id="KW-0472">Membrane</keyword>
<dbReference type="SMART" id="SM01234">
    <property type="entry name" value="Haemolytic"/>
    <property type="match status" value="1"/>
</dbReference>
<proteinExistence type="inferred from homology"/>
<dbReference type="AlphaFoldDB" id="A0A2J0JIX8"/>